<dbReference type="Proteomes" id="UP000233837">
    <property type="component" value="Unassembled WGS sequence"/>
</dbReference>
<proteinExistence type="predicted"/>
<reference evidence="2 3" key="1">
    <citation type="journal article" date="2016" name="Sci. Rep.">
        <title>The Dendrobium catenatum Lindl. genome sequence provides insights into polysaccharide synthase, floral development and adaptive evolution.</title>
        <authorList>
            <person name="Zhang G.Q."/>
            <person name="Xu Q."/>
            <person name="Bian C."/>
            <person name="Tsai W.C."/>
            <person name="Yeh C.M."/>
            <person name="Liu K.W."/>
            <person name="Yoshida K."/>
            <person name="Zhang L.S."/>
            <person name="Chang S.B."/>
            <person name="Chen F."/>
            <person name="Shi Y."/>
            <person name="Su Y.Y."/>
            <person name="Zhang Y.Q."/>
            <person name="Chen L.J."/>
            <person name="Yin Y."/>
            <person name="Lin M."/>
            <person name="Huang H."/>
            <person name="Deng H."/>
            <person name="Wang Z.W."/>
            <person name="Zhu S.L."/>
            <person name="Zhao X."/>
            <person name="Deng C."/>
            <person name="Niu S.C."/>
            <person name="Huang J."/>
            <person name="Wang M."/>
            <person name="Liu G.H."/>
            <person name="Yang H.J."/>
            <person name="Xiao X.J."/>
            <person name="Hsiao Y.Y."/>
            <person name="Wu W.L."/>
            <person name="Chen Y.Y."/>
            <person name="Mitsuda N."/>
            <person name="Ohme-Takagi M."/>
            <person name="Luo Y.B."/>
            <person name="Van de Peer Y."/>
            <person name="Liu Z.J."/>
        </authorList>
    </citation>
    <scope>NUCLEOTIDE SEQUENCE [LARGE SCALE GENOMIC DNA]</scope>
    <source>
        <tissue evidence="2">The whole plant</tissue>
    </source>
</reference>
<dbReference type="PANTHER" id="PTHR35290">
    <property type="entry name" value="PROTEIN CASPARIAN STRIP INTEGRITY FACTOR 1-RELATED"/>
    <property type="match status" value="1"/>
</dbReference>
<dbReference type="OrthoDB" id="1936508at2759"/>
<evidence type="ECO:0000313" key="3">
    <source>
        <dbReference type="Proteomes" id="UP000233837"/>
    </source>
</evidence>
<sequence>MGSLSPKFRVLCFMIISTLLLSFFTSDGHRNLVDKSSPVKAVSKELQNEEVSFVPSRMLTVRTNDYQSYDPSPAFVKPPYKLIPN</sequence>
<protein>
    <submittedName>
        <fullName evidence="2">Uncharacterized protein</fullName>
    </submittedName>
</protein>
<gene>
    <name evidence="2" type="ORF">MA16_Dca017169</name>
</gene>
<evidence type="ECO:0000313" key="2">
    <source>
        <dbReference type="EMBL" id="PKU85001.1"/>
    </source>
</evidence>
<keyword evidence="1" id="KW-0732">Signal</keyword>
<keyword evidence="3" id="KW-1185">Reference proteome</keyword>
<dbReference type="PANTHER" id="PTHR35290:SF2">
    <property type="entry name" value="PROTEIN CASPARIAN STRIP INTEGRITY FACTOR 1"/>
    <property type="match status" value="1"/>
</dbReference>
<dbReference type="InterPro" id="IPR038974">
    <property type="entry name" value="CIF1/2"/>
</dbReference>
<evidence type="ECO:0000256" key="1">
    <source>
        <dbReference type="SAM" id="SignalP"/>
    </source>
</evidence>
<organism evidence="2 3">
    <name type="scientific">Dendrobium catenatum</name>
    <dbReference type="NCBI Taxonomy" id="906689"/>
    <lineage>
        <taxon>Eukaryota</taxon>
        <taxon>Viridiplantae</taxon>
        <taxon>Streptophyta</taxon>
        <taxon>Embryophyta</taxon>
        <taxon>Tracheophyta</taxon>
        <taxon>Spermatophyta</taxon>
        <taxon>Magnoliopsida</taxon>
        <taxon>Liliopsida</taxon>
        <taxon>Asparagales</taxon>
        <taxon>Orchidaceae</taxon>
        <taxon>Epidendroideae</taxon>
        <taxon>Malaxideae</taxon>
        <taxon>Dendrobiinae</taxon>
        <taxon>Dendrobium</taxon>
    </lineage>
</organism>
<feature type="signal peptide" evidence="1">
    <location>
        <begin position="1"/>
        <end position="28"/>
    </location>
</feature>
<accession>A0A2I0XAS4</accession>
<reference evidence="2 3" key="2">
    <citation type="journal article" date="2017" name="Nature">
        <title>The Apostasia genome and the evolution of orchids.</title>
        <authorList>
            <person name="Zhang G.Q."/>
            <person name="Liu K.W."/>
            <person name="Li Z."/>
            <person name="Lohaus R."/>
            <person name="Hsiao Y.Y."/>
            <person name="Niu S.C."/>
            <person name="Wang J.Y."/>
            <person name="Lin Y.C."/>
            <person name="Xu Q."/>
            <person name="Chen L.J."/>
            <person name="Yoshida K."/>
            <person name="Fujiwara S."/>
            <person name="Wang Z.W."/>
            <person name="Zhang Y.Q."/>
            <person name="Mitsuda N."/>
            <person name="Wang M."/>
            <person name="Liu G.H."/>
            <person name="Pecoraro L."/>
            <person name="Huang H.X."/>
            <person name="Xiao X.J."/>
            <person name="Lin M."/>
            <person name="Wu X.Y."/>
            <person name="Wu W.L."/>
            <person name="Chen Y.Y."/>
            <person name="Chang S.B."/>
            <person name="Sakamoto S."/>
            <person name="Ohme-Takagi M."/>
            <person name="Yagi M."/>
            <person name="Zeng S.J."/>
            <person name="Shen C.Y."/>
            <person name="Yeh C.M."/>
            <person name="Luo Y.B."/>
            <person name="Tsai W.C."/>
            <person name="Van de Peer Y."/>
            <person name="Liu Z.J."/>
        </authorList>
    </citation>
    <scope>NUCLEOTIDE SEQUENCE [LARGE SCALE GENOMIC DNA]</scope>
    <source>
        <tissue evidence="2">The whole plant</tissue>
    </source>
</reference>
<feature type="chain" id="PRO_5014112576" evidence="1">
    <location>
        <begin position="29"/>
        <end position="85"/>
    </location>
</feature>
<dbReference type="AlphaFoldDB" id="A0A2I0XAS4"/>
<name>A0A2I0XAS4_9ASPA</name>
<dbReference type="EMBL" id="KZ502007">
    <property type="protein sequence ID" value="PKU85001.1"/>
    <property type="molecule type" value="Genomic_DNA"/>
</dbReference>